<dbReference type="InterPro" id="IPR003721">
    <property type="entry name" value="Pantoate_ligase"/>
</dbReference>
<keyword evidence="2" id="KW-0067">ATP-binding</keyword>
<dbReference type="PANTHER" id="PTHR21299">
    <property type="entry name" value="CYTIDYLATE KINASE/PANTOATE-BETA-ALANINE LIGASE"/>
    <property type="match status" value="1"/>
</dbReference>
<dbReference type="PANTHER" id="PTHR21299:SF1">
    <property type="entry name" value="PANTOATE--BETA-ALANINE LIGASE"/>
    <property type="match status" value="1"/>
</dbReference>
<dbReference type="GO" id="GO:0015940">
    <property type="term" value="P:pantothenate biosynthetic process"/>
    <property type="evidence" value="ECO:0007669"/>
    <property type="project" value="InterPro"/>
</dbReference>
<dbReference type="Gene3D" id="3.40.50.620">
    <property type="entry name" value="HUPs"/>
    <property type="match status" value="1"/>
</dbReference>
<dbReference type="GO" id="GO:0005524">
    <property type="term" value="F:ATP binding"/>
    <property type="evidence" value="ECO:0007669"/>
    <property type="project" value="UniProtKB-KW"/>
</dbReference>
<sequence length="100" mass="11056">MDFVFSPAPNDVYPKGTEETTFVDVPGISTMLEGASRPGHFRGVSTIVSKLFNLVQPDIACFGEKRFPAAGADPQNGGRHGLRHRDRWRADRAGPKMAWR</sequence>
<evidence type="ECO:0000256" key="2">
    <source>
        <dbReference type="ARBA" id="ARBA00022840"/>
    </source>
</evidence>
<dbReference type="STRING" id="83655.APT61_18395"/>
<gene>
    <name evidence="4" type="primary">panC</name>
    <name evidence="4" type="ORF">NCTC13032_01218</name>
</gene>
<dbReference type="EC" id="6.3.2.1" evidence="4"/>
<dbReference type="AlphaFoldDB" id="A0A4V6JHH9"/>
<dbReference type="Proteomes" id="UP000310719">
    <property type="component" value="Chromosome"/>
</dbReference>
<reference evidence="4 5" key="1">
    <citation type="submission" date="2019-05" db="EMBL/GenBank/DDBJ databases">
        <authorList>
            <consortium name="Pathogen Informatics"/>
        </authorList>
    </citation>
    <scope>NUCLEOTIDE SEQUENCE [LARGE SCALE GENOMIC DNA]</scope>
    <source>
        <strain evidence="4 5">NCTC13032</strain>
    </source>
</reference>
<dbReference type="InterPro" id="IPR014729">
    <property type="entry name" value="Rossmann-like_a/b/a_fold"/>
</dbReference>
<keyword evidence="4" id="KW-0436">Ligase</keyword>
<dbReference type="Pfam" id="PF02569">
    <property type="entry name" value="Pantoate_ligase"/>
    <property type="match status" value="1"/>
</dbReference>
<evidence type="ECO:0000256" key="3">
    <source>
        <dbReference type="SAM" id="MobiDB-lite"/>
    </source>
</evidence>
<evidence type="ECO:0000313" key="4">
    <source>
        <dbReference type="EMBL" id="VTP64153.1"/>
    </source>
</evidence>
<keyword evidence="1" id="KW-0547">Nucleotide-binding</keyword>
<dbReference type="GO" id="GO:0005829">
    <property type="term" value="C:cytosol"/>
    <property type="evidence" value="ECO:0007669"/>
    <property type="project" value="TreeGrafter"/>
</dbReference>
<evidence type="ECO:0000313" key="5">
    <source>
        <dbReference type="Proteomes" id="UP000310719"/>
    </source>
</evidence>
<feature type="region of interest" description="Disordered" evidence="3">
    <location>
        <begin position="69"/>
        <end position="100"/>
    </location>
</feature>
<dbReference type="SUPFAM" id="SSF52374">
    <property type="entry name" value="Nucleotidylyl transferase"/>
    <property type="match status" value="1"/>
</dbReference>
<evidence type="ECO:0000256" key="1">
    <source>
        <dbReference type="ARBA" id="ARBA00022741"/>
    </source>
</evidence>
<organism evidence="4 5">
    <name type="scientific">Leclercia adecarboxylata</name>
    <dbReference type="NCBI Taxonomy" id="83655"/>
    <lineage>
        <taxon>Bacteria</taxon>
        <taxon>Pseudomonadati</taxon>
        <taxon>Pseudomonadota</taxon>
        <taxon>Gammaproteobacteria</taxon>
        <taxon>Enterobacterales</taxon>
        <taxon>Enterobacteriaceae</taxon>
        <taxon>Leclercia</taxon>
    </lineage>
</organism>
<dbReference type="EMBL" id="LR590464">
    <property type="protein sequence ID" value="VTP64153.1"/>
    <property type="molecule type" value="Genomic_DNA"/>
</dbReference>
<dbReference type="GO" id="GO:0004592">
    <property type="term" value="F:pantoate-beta-alanine ligase activity"/>
    <property type="evidence" value="ECO:0007669"/>
    <property type="project" value="InterPro"/>
</dbReference>
<accession>A0A4V6JHH9</accession>
<protein>
    <submittedName>
        <fullName evidence="4">Pantothenate synthetase</fullName>
        <ecNumber evidence="4">6.3.2.1</ecNumber>
    </submittedName>
</protein>
<name>A0A4V6JHH9_9ENTR</name>
<proteinExistence type="predicted"/>